<keyword evidence="6 8" id="KW-1133">Transmembrane helix</keyword>
<evidence type="ECO:0000256" key="8">
    <source>
        <dbReference type="SAM" id="Phobius"/>
    </source>
</evidence>
<dbReference type="PANTHER" id="PTHR30012">
    <property type="entry name" value="GENERAL SECRETION PATHWAY PROTEIN"/>
    <property type="match status" value="1"/>
</dbReference>
<dbReference type="InterPro" id="IPR018076">
    <property type="entry name" value="T2SS_GspF_dom"/>
</dbReference>
<comment type="subcellular location">
    <subcellularLocation>
        <location evidence="1">Cell inner membrane</location>
        <topology evidence="1">Multi-pass membrane protein</topology>
    </subcellularLocation>
</comment>
<dbReference type="GO" id="GO:0015628">
    <property type="term" value="P:protein secretion by the type II secretion system"/>
    <property type="evidence" value="ECO:0007669"/>
    <property type="project" value="TreeGrafter"/>
</dbReference>
<dbReference type="InterPro" id="IPR042094">
    <property type="entry name" value="T2SS_GspF_sf"/>
</dbReference>
<dbReference type="Pfam" id="PF00482">
    <property type="entry name" value="T2SSF"/>
    <property type="match status" value="2"/>
</dbReference>
<feature type="domain" description="Type II secretion system protein GspF" evidence="9">
    <location>
        <begin position="66"/>
        <end position="189"/>
    </location>
</feature>
<keyword evidence="7 8" id="KW-0472">Membrane</keyword>
<proteinExistence type="inferred from homology"/>
<dbReference type="FunFam" id="1.20.81.30:FF:000001">
    <property type="entry name" value="Type II secretion system protein F"/>
    <property type="match status" value="2"/>
</dbReference>
<dbReference type="PRINTS" id="PR00812">
    <property type="entry name" value="BCTERIALGSPF"/>
</dbReference>
<dbReference type="InterPro" id="IPR003004">
    <property type="entry name" value="GspF/PilC"/>
</dbReference>
<protein>
    <submittedName>
        <fullName evidence="10">Type II secretion system F family protein</fullName>
    </submittedName>
</protein>
<evidence type="ECO:0000256" key="7">
    <source>
        <dbReference type="ARBA" id="ARBA00023136"/>
    </source>
</evidence>
<evidence type="ECO:0000256" key="5">
    <source>
        <dbReference type="ARBA" id="ARBA00022692"/>
    </source>
</evidence>
<evidence type="ECO:0000259" key="9">
    <source>
        <dbReference type="Pfam" id="PF00482"/>
    </source>
</evidence>
<feature type="transmembrane region" description="Helical" evidence="8">
    <location>
        <begin position="372"/>
        <end position="393"/>
    </location>
</feature>
<dbReference type="Gene3D" id="1.20.81.30">
    <property type="entry name" value="Type II secretion system (T2SS), domain F"/>
    <property type="match status" value="2"/>
</dbReference>
<dbReference type="PANTHER" id="PTHR30012:SF0">
    <property type="entry name" value="TYPE II SECRETION SYSTEM PROTEIN F-RELATED"/>
    <property type="match status" value="1"/>
</dbReference>
<evidence type="ECO:0000256" key="6">
    <source>
        <dbReference type="ARBA" id="ARBA00022989"/>
    </source>
</evidence>
<feature type="transmembrane region" description="Helical" evidence="8">
    <location>
        <begin position="166"/>
        <end position="188"/>
    </location>
</feature>
<organism evidence="10">
    <name type="scientific">candidate division CPR3 bacterium</name>
    <dbReference type="NCBI Taxonomy" id="2268181"/>
    <lineage>
        <taxon>Bacteria</taxon>
        <taxon>Bacteria division CPR3</taxon>
    </lineage>
</organism>
<keyword evidence="3" id="KW-1003">Cell membrane</keyword>
<gene>
    <name evidence="10" type="ORF">ENV41_01830</name>
</gene>
<feature type="domain" description="Type II secretion system protein GspF" evidence="9">
    <location>
        <begin position="269"/>
        <end position="389"/>
    </location>
</feature>
<dbReference type="AlphaFoldDB" id="A0A7V3J9K2"/>
<evidence type="ECO:0000256" key="2">
    <source>
        <dbReference type="ARBA" id="ARBA00005745"/>
    </source>
</evidence>
<keyword evidence="4" id="KW-0997">Cell inner membrane</keyword>
<dbReference type="GO" id="GO:0005886">
    <property type="term" value="C:plasma membrane"/>
    <property type="evidence" value="ECO:0007669"/>
    <property type="project" value="UniProtKB-SubCell"/>
</dbReference>
<evidence type="ECO:0000256" key="3">
    <source>
        <dbReference type="ARBA" id="ARBA00022475"/>
    </source>
</evidence>
<evidence type="ECO:0000313" key="10">
    <source>
        <dbReference type="EMBL" id="HFZ08855.1"/>
    </source>
</evidence>
<sequence length="399" mass="43698">MLYQYKAKDQNGVLRQGEVEAKNPEDIYAMLKKEGLFLLSLREVKPKKTISLGLYSGVSLKDLAVFTKQLQVMVQAGMSLVSALRSQGEQTENKKLAKIALQLASAVEGGKALSSALSEYPSVFSPLYINTVLAGETSGKLEEVLASLSDTLEKDYDLRSKIKGAMIYPAFILTALIAVVIIILIYVVPSLTKLFKELGGTLPLVTRILIKSSDFARTFWWAVLLGILGLIILLRLYKKTKTGAYLLDALKINLPIFGPLVRKIYMARFCRTASTLVKAGLPITQILKTAKSIITNSIYQDALEKVAKKVENGLPLALALKETGHFPTMVHQLIYIGEESGKLEESLDTLADYFEKEVTATTSALASLIEPILIVIIGIAVALIVFSVIKPIYGLTEIL</sequence>
<feature type="transmembrane region" description="Helical" evidence="8">
    <location>
        <begin position="219"/>
        <end position="237"/>
    </location>
</feature>
<dbReference type="EMBL" id="DTGG01000061">
    <property type="protein sequence ID" value="HFZ08855.1"/>
    <property type="molecule type" value="Genomic_DNA"/>
</dbReference>
<reference evidence="10" key="1">
    <citation type="journal article" date="2020" name="mSystems">
        <title>Genome- and Community-Level Interaction Insights into Carbon Utilization and Element Cycling Functions of Hydrothermarchaeota in Hydrothermal Sediment.</title>
        <authorList>
            <person name="Zhou Z."/>
            <person name="Liu Y."/>
            <person name="Xu W."/>
            <person name="Pan J."/>
            <person name="Luo Z.H."/>
            <person name="Li M."/>
        </authorList>
    </citation>
    <scope>NUCLEOTIDE SEQUENCE [LARGE SCALE GENOMIC DNA]</scope>
    <source>
        <strain evidence="10">SpSt-757</strain>
    </source>
</reference>
<accession>A0A7V3J9K2</accession>
<evidence type="ECO:0000256" key="4">
    <source>
        <dbReference type="ARBA" id="ARBA00022519"/>
    </source>
</evidence>
<comment type="similarity">
    <text evidence="2">Belongs to the GSP F family.</text>
</comment>
<evidence type="ECO:0000256" key="1">
    <source>
        <dbReference type="ARBA" id="ARBA00004429"/>
    </source>
</evidence>
<keyword evidence="5 8" id="KW-0812">Transmembrane</keyword>
<name>A0A7V3J9K2_UNCC3</name>
<comment type="caution">
    <text evidence="10">The sequence shown here is derived from an EMBL/GenBank/DDBJ whole genome shotgun (WGS) entry which is preliminary data.</text>
</comment>